<dbReference type="PANTHER" id="PTHR24286:SF356">
    <property type="entry name" value="ENT-KAURENOIC ACID OXIDASE 2"/>
    <property type="match status" value="1"/>
</dbReference>
<gene>
    <name evidence="3" type="ORF">PHJA_000389700</name>
</gene>
<evidence type="ECO:0000256" key="1">
    <source>
        <dbReference type="ARBA" id="ARBA00022723"/>
    </source>
</evidence>
<accession>A0A830B5W8</accession>
<dbReference type="GO" id="GO:0005783">
    <property type="term" value="C:endoplasmic reticulum"/>
    <property type="evidence" value="ECO:0007669"/>
    <property type="project" value="TreeGrafter"/>
</dbReference>
<evidence type="ECO:0000313" key="3">
    <source>
        <dbReference type="EMBL" id="GFP82467.1"/>
    </source>
</evidence>
<proteinExistence type="predicted"/>
<dbReference type="GO" id="GO:0005506">
    <property type="term" value="F:iron ion binding"/>
    <property type="evidence" value="ECO:0007669"/>
    <property type="project" value="InterPro"/>
</dbReference>
<dbReference type="GO" id="GO:0020037">
    <property type="term" value="F:heme binding"/>
    <property type="evidence" value="ECO:0007669"/>
    <property type="project" value="InterPro"/>
</dbReference>
<dbReference type="InterPro" id="IPR036396">
    <property type="entry name" value="Cyt_P450_sf"/>
</dbReference>
<dbReference type="OrthoDB" id="1470350at2759"/>
<comment type="caution">
    <text evidence="3">The sequence shown here is derived from an EMBL/GenBank/DDBJ whole genome shotgun (WGS) entry which is preliminary data.</text>
</comment>
<evidence type="ECO:0000313" key="4">
    <source>
        <dbReference type="Proteomes" id="UP000653305"/>
    </source>
</evidence>
<dbReference type="Pfam" id="PF00067">
    <property type="entry name" value="p450"/>
    <property type="match status" value="1"/>
</dbReference>
<dbReference type="SUPFAM" id="SSF48264">
    <property type="entry name" value="Cytochrome P450"/>
    <property type="match status" value="1"/>
</dbReference>
<dbReference type="Gene3D" id="1.10.630.10">
    <property type="entry name" value="Cytochrome P450"/>
    <property type="match status" value="1"/>
</dbReference>
<reference evidence="3" key="1">
    <citation type="submission" date="2020-07" db="EMBL/GenBank/DDBJ databases">
        <title>Ethylene signaling mediates host invasion by parasitic plants.</title>
        <authorList>
            <person name="Yoshida S."/>
        </authorList>
    </citation>
    <scope>NUCLEOTIDE SEQUENCE</scope>
    <source>
        <strain evidence="3">Okayama</strain>
    </source>
</reference>
<name>A0A830B5W8_9LAMI</name>
<organism evidence="3 4">
    <name type="scientific">Phtheirospermum japonicum</name>
    <dbReference type="NCBI Taxonomy" id="374723"/>
    <lineage>
        <taxon>Eukaryota</taxon>
        <taxon>Viridiplantae</taxon>
        <taxon>Streptophyta</taxon>
        <taxon>Embryophyta</taxon>
        <taxon>Tracheophyta</taxon>
        <taxon>Spermatophyta</taxon>
        <taxon>Magnoliopsida</taxon>
        <taxon>eudicotyledons</taxon>
        <taxon>Gunneridae</taxon>
        <taxon>Pentapetalae</taxon>
        <taxon>asterids</taxon>
        <taxon>lamiids</taxon>
        <taxon>Lamiales</taxon>
        <taxon>Orobanchaceae</taxon>
        <taxon>Orobanchaceae incertae sedis</taxon>
        <taxon>Phtheirospermum</taxon>
    </lineage>
</organism>
<dbReference type="GO" id="GO:0016132">
    <property type="term" value="P:brassinosteroid biosynthetic process"/>
    <property type="evidence" value="ECO:0007669"/>
    <property type="project" value="TreeGrafter"/>
</dbReference>
<dbReference type="InterPro" id="IPR001128">
    <property type="entry name" value="Cyt_P450"/>
</dbReference>
<dbReference type="AlphaFoldDB" id="A0A830B5W8"/>
<dbReference type="GO" id="GO:0016125">
    <property type="term" value="P:sterol metabolic process"/>
    <property type="evidence" value="ECO:0007669"/>
    <property type="project" value="TreeGrafter"/>
</dbReference>
<keyword evidence="1" id="KW-0479">Metal-binding</keyword>
<evidence type="ECO:0000256" key="2">
    <source>
        <dbReference type="ARBA" id="ARBA00023004"/>
    </source>
</evidence>
<dbReference type="Proteomes" id="UP000653305">
    <property type="component" value="Unassembled WGS sequence"/>
</dbReference>
<keyword evidence="2" id="KW-0408">Iron</keyword>
<dbReference type="PANTHER" id="PTHR24286">
    <property type="entry name" value="CYTOCHROME P450 26"/>
    <property type="match status" value="1"/>
</dbReference>
<dbReference type="EMBL" id="BMAC01000044">
    <property type="protein sequence ID" value="GFP82467.1"/>
    <property type="molecule type" value="Genomic_DNA"/>
</dbReference>
<protein>
    <submittedName>
        <fullName evidence="3">Ent-kaurenoic acid oxidase 1</fullName>
    </submittedName>
</protein>
<dbReference type="GO" id="GO:0051777">
    <property type="term" value="F:ent-kaurenoic acid monooxygenase activity"/>
    <property type="evidence" value="ECO:0007669"/>
    <property type="project" value="TreeGrafter"/>
</dbReference>
<keyword evidence="4" id="KW-1185">Reference proteome</keyword>
<dbReference type="GO" id="GO:0010268">
    <property type="term" value="P:brassinosteroid homeostasis"/>
    <property type="evidence" value="ECO:0007669"/>
    <property type="project" value="TreeGrafter"/>
</dbReference>
<sequence>MLTVLGLDSTCLLWLRIGAGNNGGRFRKTGVYKVHTFGNPSVVVTSTKACKKVMTDDEGFNPGWPTATVNLIGRKSFIGIYDEEQKWLRKLTAAPVNGFEALTVYMKYIKENVIVTLDKWADMGQIELLTELRRLTFKIIMSIFLISESEHVREALEREYTTLNHGVRAMAINIPGFVYYNALKARKNIVSVLQAVVTKRREQRRLSRASAKKVDMMDALLDAEDENGKTLSDEEIIDILVMYLNVWHESSEHTTMWAALYLHKNPDPFKRAKVIDETLRLVTFSLMVFREAKKDQCLWDLHPKQKISYLSVAEADCALEMIFAKLEISIFLHHFLLNYEFEHHNLASPLMYLPHTRPKDNCLGRIRRSSS</sequence>